<dbReference type="InterPro" id="IPR058625">
    <property type="entry name" value="MdtA-like_BSH"/>
</dbReference>
<feature type="domain" description="Multidrug resistance protein MdtA-like barrel-sandwich hybrid" evidence="4">
    <location>
        <begin position="37"/>
        <end position="227"/>
    </location>
</feature>
<evidence type="ECO:0000256" key="2">
    <source>
        <dbReference type="ARBA" id="ARBA00023054"/>
    </source>
</evidence>
<evidence type="ECO:0000259" key="4">
    <source>
        <dbReference type="Pfam" id="PF25917"/>
    </source>
</evidence>
<dbReference type="InterPro" id="IPR058636">
    <property type="entry name" value="Beta-barrel_YknX"/>
</dbReference>
<reference evidence="6 7" key="1">
    <citation type="submission" date="2024-02" db="EMBL/GenBank/DDBJ databases">
        <title>A novel Gemmatimonadota bacterium.</title>
        <authorList>
            <person name="Du Z.-J."/>
            <person name="Ye Y.-Q."/>
        </authorList>
    </citation>
    <scope>NUCLEOTIDE SEQUENCE [LARGE SCALE GENOMIC DNA]</scope>
    <source>
        <strain evidence="6 7">DH-20</strain>
    </source>
</reference>
<dbReference type="Pfam" id="PF25917">
    <property type="entry name" value="BSH_RND"/>
    <property type="match status" value="1"/>
</dbReference>
<dbReference type="EMBL" id="JBBHLI010000002">
    <property type="protein sequence ID" value="MEK9500192.1"/>
    <property type="molecule type" value="Genomic_DNA"/>
</dbReference>
<accession>A0ABU9E631</accession>
<comment type="caution">
    <text evidence="6">The sequence shown here is derived from an EMBL/GenBank/DDBJ whole genome shotgun (WGS) entry which is preliminary data.</text>
</comment>
<dbReference type="Proteomes" id="UP001484239">
    <property type="component" value="Unassembled WGS sequence"/>
</dbReference>
<evidence type="ECO:0000259" key="5">
    <source>
        <dbReference type="Pfam" id="PF25990"/>
    </source>
</evidence>
<evidence type="ECO:0000256" key="1">
    <source>
        <dbReference type="ARBA" id="ARBA00004196"/>
    </source>
</evidence>
<dbReference type="SUPFAM" id="SSF111369">
    <property type="entry name" value="HlyD-like secretion proteins"/>
    <property type="match status" value="2"/>
</dbReference>
<feature type="coiled-coil region" evidence="3">
    <location>
        <begin position="102"/>
        <end position="200"/>
    </location>
</feature>
<dbReference type="Pfam" id="PF25990">
    <property type="entry name" value="Beta-barrel_YknX"/>
    <property type="match status" value="1"/>
</dbReference>
<proteinExistence type="predicted"/>
<dbReference type="Gene3D" id="2.40.30.170">
    <property type="match status" value="1"/>
</dbReference>
<organism evidence="6 7">
    <name type="scientific">Gaopeijia maritima</name>
    <dbReference type="NCBI Taxonomy" id="3119007"/>
    <lineage>
        <taxon>Bacteria</taxon>
        <taxon>Pseudomonadati</taxon>
        <taxon>Gemmatimonadota</taxon>
        <taxon>Longimicrobiia</taxon>
        <taxon>Gaopeijiales</taxon>
        <taxon>Gaopeijiaceae</taxon>
        <taxon>Gaopeijia</taxon>
    </lineage>
</organism>
<sequence>MTRLALPFLAGLTLLAACGGSEGDTLEGSGTIEATEADLGFQLPGRLVAVSPREGARVEVGDTLARLDDAELQAALLAARANAAAALARRDEVDAGPRPQERAAAQAALTAAREAEAQARREADRARRLHEGGALSAQALEQANTRLESAAAAATQARQTADLLDEGARVEVRAAQSALLAQAEAAVERARAALDQTVLLAPISGLVTVRHREPGEIVSPGQPVTTIMDPGDRWVRIYLRGDRVGRVSLGQAASITVDAYPERRFVGEVSFIGSEAEFTPRNVQTPDERTQLVYPVKVRIVGDDALALKPGLPADVVLEESGS</sequence>
<protein>
    <submittedName>
        <fullName evidence="6">HlyD family efflux transporter periplasmic adaptor subunit</fullName>
    </submittedName>
</protein>
<dbReference type="RefSeq" id="WP_405275392.1">
    <property type="nucleotide sequence ID" value="NZ_CP144380.1"/>
</dbReference>
<evidence type="ECO:0000313" key="7">
    <source>
        <dbReference type="Proteomes" id="UP001484239"/>
    </source>
</evidence>
<dbReference type="PROSITE" id="PS51257">
    <property type="entry name" value="PROKAR_LIPOPROTEIN"/>
    <property type="match status" value="1"/>
</dbReference>
<dbReference type="Gene3D" id="2.40.50.100">
    <property type="match status" value="2"/>
</dbReference>
<name>A0ABU9E631_9BACT</name>
<evidence type="ECO:0000256" key="3">
    <source>
        <dbReference type="SAM" id="Coils"/>
    </source>
</evidence>
<keyword evidence="7" id="KW-1185">Reference proteome</keyword>
<comment type="subcellular location">
    <subcellularLocation>
        <location evidence="1">Cell envelope</location>
    </subcellularLocation>
</comment>
<keyword evidence="2 3" id="KW-0175">Coiled coil</keyword>
<dbReference type="InterPro" id="IPR050465">
    <property type="entry name" value="UPF0194_transport"/>
</dbReference>
<evidence type="ECO:0000313" key="6">
    <source>
        <dbReference type="EMBL" id="MEK9500192.1"/>
    </source>
</evidence>
<feature type="domain" description="YknX-like beta-barrel" evidence="5">
    <location>
        <begin position="246"/>
        <end position="312"/>
    </location>
</feature>
<gene>
    <name evidence="6" type="ORF">WI372_04325</name>
</gene>
<dbReference type="PANTHER" id="PTHR32347:SF23">
    <property type="entry name" value="BLL5650 PROTEIN"/>
    <property type="match status" value="1"/>
</dbReference>
<dbReference type="PANTHER" id="PTHR32347">
    <property type="entry name" value="EFFLUX SYSTEM COMPONENT YKNX-RELATED"/>
    <property type="match status" value="1"/>
</dbReference>